<evidence type="ECO:0000313" key="2">
    <source>
        <dbReference type="Proteomes" id="UP000054359"/>
    </source>
</evidence>
<accession>A0A087UGT9</accession>
<dbReference type="AlphaFoldDB" id="A0A087UGT9"/>
<dbReference type="EMBL" id="KK119733">
    <property type="protein sequence ID" value="KFM76578.1"/>
    <property type="molecule type" value="Genomic_DNA"/>
</dbReference>
<feature type="non-terminal residue" evidence="1">
    <location>
        <position position="62"/>
    </location>
</feature>
<protein>
    <submittedName>
        <fullName evidence="1">Uncharacterized protein</fullName>
    </submittedName>
</protein>
<dbReference type="Proteomes" id="UP000054359">
    <property type="component" value="Unassembled WGS sequence"/>
</dbReference>
<keyword evidence="2" id="KW-1185">Reference proteome</keyword>
<organism evidence="1 2">
    <name type="scientific">Stegodyphus mimosarum</name>
    <name type="common">African social velvet spider</name>
    <dbReference type="NCBI Taxonomy" id="407821"/>
    <lineage>
        <taxon>Eukaryota</taxon>
        <taxon>Metazoa</taxon>
        <taxon>Ecdysozoa</taxon>
        <taxon>Arthropoda</taxon>
        <taxon>Chelicerata</taxon>
        <taxon>Arachnida</taxon>
        <taxon>Araneae</taxon>
        <taxon>Araneomorphae</taxon>
        <taxon>Entelegynae</taxon>
        <taxon>Eresoidea</taxon>
        <taxon>Eresidae</taxon>
        <taxon>Stegodyphus</taxon>
    </lineage>
</organism>
<proteinExistence type="predicted"/>
<name>A0A087UGT9_STEMI</name>
<reference evidence="1 2" key="1">
    <citation type="submission" date="2013-11" db="EMBL/GenBank/DDBJ databases">
        <title>Genome sequencing of Stegodyphus mimosarum.</title>
        <authorList>
            <person name="Bechsgaard J."/>
        </authorList>
    </citation>
    <scope>NUCLEOTIDE SEQUENCE [LARGE SCALE GENOMIC DNA]</scope>
</reference>
<sequence>MSSMTLHLPCPLCDVIGHARSSSLLLPQNSPSYTTDVHFFPKKKRNEIHSASEEEGESGHVV</sequence>
<gene>
    <name evidence="1" type="ORF">X975_08787</name>
</gene>
<evidence type="ECO:0000313" key="1">
    <source>
        <dbReference type="EMBL" id="KFM76578.1"/>
    </source>
</evidence>